<reference evidence="9 10" key="1">
    <citation type="submission" date="2022-12" db="EMBL/GenBank/DDBJ databases">
        <title>Chromosome-level genome of Tegillarca granosa.</title>
        <authorList>
            <person name="Kim J."/>
        </authorList>
    </citation>
    <scope>NUCLEOTIDE SEQUENCE [LARGE SCALE GENOMIC DNA]</scope>
    <source>
        <strain evidence="9">Teg-2019</strain>
        <tissue evidence="9">Adductor muscle</tissue>
    </source>
</reference>
<comment type="similarity">
    <text evidence="7">Belongs to the MPDU1 (TC 2.A.43.3) family.</text>
</comment>
<dbReference type="InterPro" id="IPR016817">
    <property type="entry name" value="MannP-dilichol_defect-1"/>
</dbReference>
<evidence type="ECO:0000256" key="1">
    <source>
        <dbReference type="ARBA" id="ARBA00004141"/>
    </source>
</evidence>
<sequence length="120" mass="13765">MSNSTETDFLTNAVQVLVPQPCYDEYFHKYNFMHGDCMKIVLSKILGFGIILGSMLVKLPQVIKIARAKSAEGINFFSVLCFTSNDKLQKWQYRSVVSHHCNFTVFRINTQNIYLCSGDR</sequence>
<keyword evidence="10" id="KW-1185">Reference proteome</keyword>
<dbReference type="InterPro" id="IPR006603">
    <property type="entry name" value="PQ-loop_rpt"/>
</dbReference>
<dbReference type="PANTHER" id="PTHR12226:SF2">
    <property type="entry name" value="MANNOSE-P-DOLICHOL UTILIZATION DEFECT 1 PROTEIN"/>
    <property type="match status" value="1"/>
</dbReference>
<keyword evidence="5 8" id="KW-1133">Transmembrane helix</keyword>
<dbReference type="Pfam" id="PF04193">
    <property type="entry name" value="PQ-loop"/>
    <property type="match status" value="1"/>
</dbReference>
<organism evidence="9 10">
    <name type="scientific">Tegillarca granosa</name>
    <name type="common">Malaysian cockle</name>
    <name type="synonym">Anadara granosa</name>
    <dbReference type="NCBI Taxonomy" id="220873"/>
    <lineage>
        <taxon>Eukaryota</taxon>
        <taxon>Metazoa</taxon>
        <taxon>Spiralia</taxon>
        <taxon>Lophotrochozoa</taxon>
        <taxon>Mollusca</taxon>
        <taxon>Bivalvia</taxon>
        <taxon>Autobranchia</taxon>
        <taxon>Pteriomorphia</taxon>
        <taxon>Arcoida</taxon>
        <taxon>Arcoidea</taxon>
        <taxon>Arcidae</taxon>
        <taxon>Tegillarca</taxon>
    </lineage>
</organism>
<gene>
    <name evidence="9" type="ORF">KUTeg_011724</name>
</gene>
<dbReference type="EMBL" id="JARBDR010000640">
    <property type="protein sequence ID" value="KAJ8309859.1"/>
    <property type="molecule type" value="Genomic_DNA"/>
</dbReference>
<keyword evidence="3 8" id="KW-0812">Transmembrane</keyword>
<evidence type="ECO:0000256" key="2">
    <source>
        <dbReference type="ARBA" id="ARBA00022448"/>
    </source>
</evidence>
<evidence type="ECO:0000256" key="6">
    <source>
        <dbReference type="ARBA" id="ARBA00023136"/>
    </source>
</evidence>
<evidence type="ECO:0000256" key="5">
    <source>
        <dbReference type="ARBA" id="ARBA00022989"/>
    </source>
</evidence>
<evidence type="ECO:0000256" key="4">
    <source>
        <dbReference type="ARBA" id="ARBA00022737"/>
    </source>
</evidence>
<dbReference type="Proteomes" id="UP001217089">
    <property type="component" value="Unassembled WGS sequence"/>
</dbReference>
<comment type="caution">
    <text evidence="9">The sequence shown here is derived from an EMBL/GenBank/DDBJ whole genome shotgun (WGS) entry which is preliminary data.</text>
</comment>
<keyword evidence="6 8" id="KW-0472">Membrane</keyword>
<accession>A0ABQ9EXG6</accession>
<evidence type="ECO:0000313" key="9">
    <source>
        <dbReference type="EMBL" id="KAJ8309859.1"/>
    </source>
</evidence>
<evidence type="ECO:0000256" key="3">
    <source>
        <dbReference type="ARBA" id="ARBA00022692"/>
    </source>
</evidence>
<protein>
    <submittedName>
        <fullName evidence="9">Uncharacterized protein</fullName>
    </submittedName>
</protein>
<keyword evidence="2" id="KW-0813">Transport</keyword>
<keyword evidence="4" id="KW-0677">Repeat</keyword>
<comment type="subcellular location">
    <subcellularLocation>
        <location evidence="1">Membrane</location>
        <topology evidence="1">Multi-pass membrane protein</topology>
    </subcellularLocation>
</comment>
<evidence type="ECO:0000256" key="7">
    <source>
        <dbReference type="ARBA" id="ARBA00038475"/>
    </source>
</evidence>
<dbReference type="PANTHER" id="PTHR12226">
    <property type="entry name" value="MANNOSE-P-DOLICHOL UTILIZATION DEFECT 1 LEC35 -RELATED"/>
    <property type="match status" value="1"/>
</dbReference>
<feature type="transmembrane region" description="Helical" evidence="8">
    <location>
        <begin position="40"/>
        <end position="59"/>
    </location>
</feature>
<proteinExistence type="inferred from homology"/>
<evidence type="ECO:0000256" key="8">
    <source>
        <dbReference type="SAM" id="Phobius"/>
    </source>
</evidence>
<dbReference type="SMART" id="SM00679">
    <property type="entry name" value="CTNS"/>
    <property type="match status" value="1"/>
</dbReference>
<name>A0ABQ9EXG6_TEGGR</name>
<evidence type="ECO:0000313" key="10">
    <source>
        <dbReference type="Proteomes" id="UP001217089"/>
    </source>
</evidence>
<dbReference type="Gene3D" id="1.20.1280.290">
    <property type="match status" value="1"/>
</dbReference>